<dbReference type="Gene3D" id="3.40.30.10">
    <property type="entry name" value="Glutaredoxin"/>
    <property type="match status" value="1"/>
</dbReference>
<dbReference type="RefSeq" id="WP_242831492.1">
    <property type="nucleotide sequence ID" value="NZ_FOOE01000004.1"/>
</dbReference>
<evidence type="ECO:0000313" key="8">
    <source>
        <dbReference type="EMBL" id="SFF62619.1"/>
    </source>
</evidence>
<evidence type="ECO:0000256" key="3">
    <source>
        <dbReference type="ARBA" id="ARBA00022723"/>
    </source>
</evidence>
<dbReference type="STRING" id="1529.SAMN04487885_104188"/>
<sequence length="166" mass="18861">MYKFSTKTIVLDKNLAKEIDEIILSHDNDSTQLLGILLDIQDVVERHYIPEEIAYYLAERLSLPISQIYDVISFFSAISDKPRAKYPIEICDSVVCKINENVFLFNTLKDLLGIELNEVTYDGKFTIEKTPCFGACDVAPAVRINGTVYGKLTTREKIQDMLNSLD</sequence>
<dbReference type="AlphaFoldDB" id="A0A1I2K8E8"/>
<dbReference type="InterPro" id="IPR002023">
    <property type="entry name" value="NuoE-like"/>
</dbReference>
<evidence type="ECO:0000313" key="9">
    <source>
        <dbReference type="Proteomes" id="UP000182135"/>
    </source>
</evidence>
<feature type="binding site" evidence="7">
    <location>
        <position position="96"/>
    </location>
    <ligand>
        <name>[2Fe-2S] cluster</name>
        <dbReference type="ChEBI" id="CHEBI:190135"/>
    </ligand>
</feature>
<comment type="similarity">
    <text evidence="1">Belongs to the complex I 24 kDa subunit family.</text>
</comment>
<dbReference type="GO" id="GO:0016491">
    <property type="term" value="F:oxidoreductase activity"/>
    <property type="evidence" value="ECO:0007669"/>
    <property type="project" value="InterPro"/>
</dbReference>
<comment type="cofactor">
    <cofactor evidence="6">
        <name>[2Fe-2S] cluster</name>
        <dbReference type="ChEBI" id="CHEBI:190135"/>
    </cofactor>
</comment>
<proteinExistence type="inferred from homology"/>
<feature type="binding site" evidence="7">
    <location>
        <position position="91"/>
    </location>
    <ligand>
        <name>[2Fe-2S] cluster</name>
        <dbReference type="ChEBI" id="CHEBI:190135"/>
    </ligand>
</feature>
<feature type="binding site" evidence="7">
    <location>
        <position position="132"/>
    </location>
    <ligand>
        <name>[2Fe-2S] cluster</name>
        <dbReference type="ChEBI" id="CHEBI:190135"/>
    </ligand>
</feature>
<accession>A0A1I2K8E8</accession>
<organism evidence="8 9">
    <name type="scientific">Clostridium cadaveris</name>
    <dbReference type="NCBI Taxonomy" id="1529"/>
    <lineage>
        <taxon>Bacteria</taxon>
        <taxon>Bacillati</taxon>
        <taxon>Bacillota</taxon>
        <taxon>Clostridia</taxon>
        <taxon>Eubacteriales</taxon>
        <taxon>Clostridiaceae</taxon>
        <taxon>Clostridium</taxon>
    </lineage>
</organism>
<dbReference type="SUPFAM" id="SSF52833">
    <property type="entry name" value="Thioredoxin-like"/>
    <property type="match status" value="1"/>
</dbReference>
<keyword evidence="9" id="KW-1185">Reference proteome</keyword>
<dbReference type="GO" id="GO:0051537">
    <property type="term" value="F:2 iron, 2 sulfur cluster binding"/>
    <property type="evidence" value="ECO:0007669"/>
    <property type="project" value="UniProtKB-KW"/>
</dbReference>
<name>A0A1I2K8E8_9CLOT</name>
<protein>
    <submittedName>
        <fullName evidence="8">NADH-quinone oxidoreductase subunit E</fullName>
    </submittedName>
</protein>
<dbReference type="InterPro" id="IPR041921">
    <property type="entry name" value="NuoE_N"/>
</dbReference>
<dbReference type="PIRSF" id="PIRSF000216">
    <property type="entry name" value="NADH_DH_24kDa"/>
    <property type="match status" value="1"/>
</dbReference>
<evidence type="ECO:0000256" key="1">
    <source>
        <dbReference type="ARBA" id="ARBA00010643"/>
    </source>
</evidence>
<dbReference type="PANTHER" id="PTHR43342:SF1">
    <property type="entry name" value="BIFURCATING [FEFE] HYDROGENASE GAMMA SUBUNIT"/>
    <property type="match status" value="1"/>
</dbReference>
<evidence type="ECO:0000256" key="4">
    <source>
        <dbReference type="ARBA" id="ARBA00023004"/>
    </source>
</evidence>
<keyword evidence="4 7" id="KW-0408">Iron</keyword>
<dbReference type="eggNOG" id="COG1905">
    <property type="taxonomic scope" value="Bacteria"/>
</dbReference>
<feature type="binding site" evidence="7">
    <location>
        <position position="136"/>
    </location>
    <ligand>
        <name>[2Fe-2S] cluster</name>
        <dbReference type="ChEBI" id="CHEBI:190135"/>
    </ligand>
</feature>
<comment type="cofactor">
    <cofactor evidence="7">
        <name>[2Fe-2S] cluster</name>
        <dbReference type="ChEBI" id="CHEBI:190135"/>
    </cofactor>
    <text evidence="7">Binds 1 [2Fe-2S] cluster.</text>
</comment>
<evidence type="ECO:0000256" key="5">
    <source>
        <dbReference type="ARBA" id="ARBA00023014"/>
    </source>
</evidence>
<dbReference type="Pfam" id="PF01257">
    <property type="entry name" value="2Fe-2S_thioredx"/>
    <property type="match status" value="1"/>
</dbReference>
<dbReference type="InterPro" id="IPR042128">
    <property type="entry name" value="NuoE_dom"/>
</dbReference>
<reference evidence="8 9" key="1">
    <citation type="submission" date="2016-10" db="EMBL/GenBank/DDBJ databases">
        <authorList>
            <person name="de Groot N.N."/>
        </authorList>
    </citation>
    <scope>NUCLEOTIDE SEQUENCE [LARGE SCALE GENOMIC DNA]</scope>
    <source>
        <strain evidence="8 9">NLAE-zl-G419</strain>
    </source>
</reference>
<dbReference type="EMBL" id="FOOE01000004">
    <property type="protein sequence ID" value="SFF62619.1"/>
    <property type="molecule type" value="Genomic_DNA"/>
</dbReference>
<keyword evidence="2 7" id="KW-0001">2Fe-2S</keyword>
<gene>
    <name evidence="8" type="ORF">SAMN04487885_104188</name>
</gene>
<evidence type="ECO:0000256" key="7">
    <source>
        <dbReference type="PIRSR" id="PIRSR000216-1"/>
    </source>
</evidence>
<dbReference type="GO" id="GO:0046872">
    <property type="term" value="F:metal ion binding"/>
    <property type="evidence" value="ECO:0007669"/>
    <property type="project" value="UniProtKB-KW"/>
</dbReference>
<dbReference type="PANTHER" id="PTHR43342">
    <property type="entry name" value="NADH-QUINONE OXIDOREDUCTASE, E SUBUNIT"/>
    <property type="match status" value="1"/>
</dbReference>
<dbReference type="Proteomes" id="UP000182135">
    <property type="component" value="Unassembled WGS sequence"/>
</dbReference>
<evidence type="ECO:0000256" key="6">
    <source>
        <dbReference type="ARBA" id="ARBA00034078"/>
    </source>
</evidence>
<keyword evidence="3 7" id="KW-0479">Metal-binding</keyword>
<dbReference type="CDD" id="cd03064">
    <property type="entry name" value="TRX_Fd_NuoE"/>
    <property type="match status" value="1"/>
</dbReference>
<keyword evidence="5 7" id="KW-0411">Iron-sulfur</keyword>
<evidence type="ECO:0000256" key="2">
    <source>
        <dbReference type="ARBA" id="ARBA00022714"/>
    </source>
</evidence>
<dbReference type="InterPro" id="IPR036249">
    <property type="entry name" value="Thioredoxin-like_sf"/>
</dbReference>
<dbReference type="InterPro" id="IPR028431">
    <property type="entry name" value="NADP_DH_HndA-like"/>
</dbReference>
<dbReference type="Gene3D" id="1.10.10.1590">
    <property type="entry name" value="NADH-quinone oxidoreductase subunit E"/>
    <property type="match status" value="1"/>
</dbReference>